<dbReference type="EMBL" id="PPTA01000012">
    <property type="protein sequence ID" value="TFB00007.1"/>
    <property type="molecule type" value="Genomic_DNA"/>
</dbReference>
<organism evidence="2 3">
    <name type="scientific">Trichoderma ghanense</name>
    <dbReference type="NCBI Taxonomy" id="65468"/>
    <lineage>
        <taxon>Eukaryota</taxon>
        <taxon>Fungi</taxon>
        <taxon>Dikarya</taxon>
        <taxon>Ascomycota</taxon>
        <taxon>Pezizomycotina</taxon>
        <taxon>Sordariomycetes</taxon>
        <taxon>Hypocreomycetidae</taxon>
        <taxon>Hypocreales</taxon>
        <taxon>Hypocreaceae</taxon>
        <taxon>Trichoderma</taxon>
    </lineage>
</organism>
<feature type="region of interest" description="Disordered" evidence="1">
    <location>
        <begin position="1"/>
        <end position="30"/>
    </location>
</feature>
<protein>
    <submittedName>
        <fullName evidence="2">Uncharacterized protein</fullName>
    </submittedName>
</protein>
<proteinExistence type="predicted"/>
<keyword evidence="3" id="KW-1185">Reference proteome</keyword>
<accession>A0ABY2GVP2</accession>
<gene>
    <name evidence="2" type="ORF">CCMA1212_008259</name>
</gene>
<sequence>MSRAMGEHSAPCDGPEKRAQRWRTAGTWPASPPVVVPSRGFLWAQPRKPRTVSLACIGYDCHGFFFFSAPAGIGEQWHKLAEAVADA</sequence>
<name>A0ABY2GVP2_9HYPO</name>
<evidence type="ECO:0000256" key="1">
    <source>
        <dbReference type="SAM" id="MobiDB-lite"/>
    </source>
</evidence>
<dbReference type="GeneID" id="300579850"/>
<dbReference type="Proteomes" id="UP001642720">
    <property type="component" value="Unassembled WGS sequence"/>
</dbReference>
<comment type="caution">
    <text evidence="2">The sequence shown here is derived from an EMBL/GenBank/DDBJ whole genome shotgun (WGS) entry which is preliminary data.</text>
</comment>
<evidence type="ECO:0000313" key="2">
    <source>
        <dbReference type="EMBL" id="TFB00007.1"/>
    </source>
</evidence>
<dbReference type="RefSeq" id="XP_073556208.1">
    <property type="nucleotide sequence ID" value="XM_073705400.1"/>
</dbReference>
<reference evidence="2 3" key="1">
    <citation type="submission" date="2018-01" db="EMBL/GenBank/DDBJ databases">
        <title>Genome characterization of the sugarcane-associated fungus Trichoderma ghanense CCMA-1212 and their application in lignocelulose bioconversion.</title>
        <authorList>
            <person name="Steindorff A.S."/>
            <person name="Mendes T.D."/>
            <person name="Vilela E.S.D."/>
            <person name="Rodrigues D.S."/>
            <person name="Formighieri E.F."/>
            <person name="Melo I.S."/>
            <person name="Favaro L.C.L."/>
        </authorList>
    </citation>
    <scope>NUCLEOTIDE SEQUENCE [LARGE SCALE GENOMIC DNA]</scope>
    <source>
        <strain evidence="2 3">CCMA-1212</strain>
    </source>
</reference>
<evidence type="ECO:0000313" key="3">
    <source>
        <dbReference type="Proteomes" id="UP001642720"/>
    </source>
</evidence>